<gene>
    <name evidence="2" type="ORF">BP5553_00684</name>
</gene>
<feature type="signal peptide" evidence="1">
    <location>
        <begin position="1"/>
        <end position="24"/>
    </location>
</feature>
<proteinExistence type="predicted"/>
<reference evidence="2 3" key="1">
    <citation type="journal article" date="2018" name="IMA Fungus">
        <title>IMA Genome-F 9: Draft genome sequence of Annulohypoxylon stygium, Aspergillus mulundensis, Berkeleyomyces basicola (syn. Thielaviopsis basicola), Ceratocystis smalleyi, two Cercospora beticola strains, Coleophoma cylindrospora, Fusarium fracticaudum, Phialophora cf. hyalina, and Morchella septimelata.</title>
        <authorList>
            <person name="Wingfield B.D."/>
            <person name="Bills G.F."/>
            <person name="Dong Y."/>
            <person name="Huang W."/>
            <person name="Nel W.J."/>
            <person name="Swalarsk-Parry B.S."/>
            <person name="Vaghefi N."/>
            <person name="Wilken P.M."/>
            <person name="An Z."/>
            <person name="de Beer Z.W."/>
            <person name="De Vos L."/>
            <person name="Chen L."/>
            <person name="Duong T.A."/>
            <person name="Gao Y."/>
            <person name="Hammerbacher A."/>
            <person name="Kikkert J.R."/>
            <person name="Li Y."/>
            <person name="Li H."/>
            <person name="Li K."/>
            <person name="Li Q."/>
            <person name="Liu X."/>
            <person name="Ma X."/>
            <person name="Naidoo K."/>
            <person name="Pethybridge S.J."/>
            <person name="Sun J."/>
            <person name="Steenkamp E.T."/>
            <person name="van der Nest M.A."/>
            <person name="van Wyk S."/>
            <person name="Wingfield M.J."/>
            <person name="Xiong C."/>
            <person name="Yue Q."/>
            <person name="Zhang X."/>
        </authorList>
    </citation>
    <scope>NUCLEOTIDE SEQUENCE [LARGE SCALE GENOMIC DNA]</scope>
    <source>
        <strain evidence="2 3">BP 5553</strain>
    </source>
</reference>
<evidence type="ECO:0000313" key="3">
    <source>
        <dbReference type="Proteomes" id="UP000254866"/>
    </source>
</evidence>
<name>A0A370TYV0_9HELO</name>
<dbReference type="RefSeq" id="XP_031873361.1">
    <property type="nucleotide sequence ID" value="XM_032009307.1"/>
</dbReference>
<keyword evidence="3" id="KW-1185">Reference proteome</keyword>
<dbReference type="EMBL" id="NPIC01000001">
    <property type="protein sequence ID" value="RDL40705.1"/>
    <property type="molecule type" value="Genomic_DNA"/>
</dbReference>
<dbReference type="Proteomes" id="UP000254866">
    <property type="component" value="Unassembled WGS sequence"/>
</dbReference>
<organism evidence="2 3">
    <name type="scientific">Venustampulla echinocandica</name>
    <dbReference type="NCBI Taxonomy" id="2656787"/>
    <lineage>
        <taxon>Eukaryota</taxon>
        <taxon>Fungi</taxon>
        <taxon>Dikarya</taxon>
        <taxon>Ascomycota</taxon>
        <taxon>Pezizomycotina</taxon>
        <taxon>Leotiomycetes</taxon>
        <taxon>Helotiales</taxon>
        <taxon>Pleuroascaceae</taxon>
        <taxon>Venustampulla</taxon>
    </lineage>
</organism>
<evidence type="ECO:0000256" key="1">
    <source>
        <dbReference type="SAM" id="SignalP"/>
    </source>
</evidence>
<dbReference type="OrthoDB" id="5424738at2759"/>
<protein>
    <submittedName>
        <fullName evidence="2">Uncharacterized protein</fullName>
    </submittedName>
</protein>
<feature type="chain" id="PRO_5016662195" evidence="1">
    <location>
        <begin position="25"/>
        <end position="362"/>
    </location>
</feature>
<sequence length="362" mass="40604">MLALRSTLVFSTLILTFFFVVTQSFKLNDNVKIQILGKPNQKRVAKEHNPPPCSPDGYPKILGLKDTGAKVGVLPYTSQMVKDANAKHAANATELKLRDVDNAPVKQSMAKRLFKSLKSLTTLAKRRNGQLRLWYNMASVKVATDTVDMIKWNSMQGIDIESQIIATGDLSGCTVLVVASPFAVIMIHVWERRVEKNNDWIMYPFGAAQQQKDVEFAERGMELLQLALRSFQGSIVDGFGNWFPVDTTVVQVVAPGSNREYDNDPNFFNPWYTLHDSGNPMGLIYPQAANTLQQLAVAVVIPGRLARQSMVNSYRRRFSNDIAHGMDDAEFVVIKPKIMDNKEVWAVMHYDDVQAVPIVRLS</sequence>
<dbReference type="GeneID" id="43593533"/>
<dbReference type="AlphaFoldDB" id="A0A370TYV0"/>
<evidence type="ECO:0000313" key="2">
    <source>
        <dbReference type="EMBL" id="RDL40705.1"/>
    </source>
</evidence>
<keyword evidence="1" id="KW-0732">Signal</keyword>
<accession>A0A370TYV0</accession>
<comment type="caution">
    <text evidence="2">The sequence shown here is derived from an EMBL/GenBank/DDBJ whole genome shotgun (WGS) entry which is preliminary data.</text>
</comment>